<organism evidence="5 6">
    <name type="scientific">Roseateles paludis</name>
    <dbReference type="NCBI Taxonomy" id="3145238"/>
    <lineage>
        <taxon>Bacteria</taxon>
        <taxon>Pseudomonadati</taxon>
        <taxon>Pseudomonadota</taxon>
        <taxon>Betaproteobacteria</taxon>
        <taxon>Burkholderiales</taxon>
        <taxon>Sphaerotilaceae</taxon>
        <taxon>Roseateles</taxon>
    </lineage>
</organism>
<dbReference type="Gene3D" id="1.10.10.60">
    <property type="entry name" value="Homeodomain-like"/>
    <property type="match status" value="2"/>
</dbReference>
<dbReference type="PANTHER" id="PTHR46796:SF7">
    <property type="entry name" value="ARAC FAMILY TRANSCRIPTIONAL REGULATOR"/>
    <property type="match status" value="1"/>
</dbReference>
<dbReference type="EMBL" id="JBDPZD010000001">
    <property type="protein sequence ID" value="MEO3690536.1"/>
    <property type="molecule type" value="Genomic_DNA"/>
</dbReference>
<evidence type="ECO:0000256" key="2">
    <source>
        <dbReference type="ARBA" id="ARBA00023125"/>
    </source>
</evidence>
<dbReference type="PROSITE" id="PS01124">
    <property type="entry name" value="HTH_ARAC_FAMILY_2"/>
    <property type="match status" value="1"/>
</dbReference>
<dbReference type="PROSITE" id="PS00041">
    <property type="entry name" value="HTH_ARAC_FAMILY_1"/>
    <property type="match status" value="1"/>
</dbReference>
<dbReference type="PANTHER" id="PTHR46796">
    <property type="entry name" value="HTH-TYPE TRANSCRIPTIONAL ACTIVATOR RHAS-RELATED"/>
    <property type="match status" value="1"/>
</dbReference>
<dbReference type="Pfam" id="PF12833">
    <property type="entry name" value="HTH_18"/>
    <property type="match status" value="1"/>
</dbReference>
<gene>
    <name evidence="5" type="ORF">ABDJ85_03590</name>
</gene>
<dbReference type="InterPro" id="IPR032783">
    <property type="entry name" value="AraC_lig"/>
</dbReference>
<dbReference type="SUPFAM" id="SSF46689">
    <property type="entry name" value="Homeodomain-like"/>
    <property type="match status" value="2"/>
</dbReference>
<comment type="caution">
    <text evidence="5">The sequence shown here is derived from an EMBL/GenBank/DDBJ whole genome shotgun (WGS) entry which is preliminary data.</text>
</comment>
<reference evidence="5 6" key="1">
    <citation type="submission" date="2024-05" db="EMBL/GenBank/DDBJ databases">
        <title>Roseateles sp. DJS-2-20 16S ribosomal RNA gene Genome sequencing and assembly.</title>
        <authorList>
            <person name="Woo H."/>
        </authorList>
    </citation>
    <scope>NUCLEOTIDE SEQUENCE [LARGE SCALE GENOMIC DNA]</scope>
    <source>
        <strain evidence="5 6">DJS-2-20</strain>
    </source>
</reference>
<dbReference type="InterPro" id="IPR018062">
    <property type="entry name" value="HTH_AraC-typ_CS"/>
</dbReference>
<dbReference type="InterPro" id="IPR009057">
    <property type="entry name" value="Homeodomain-like_sf"/>
</dbReference>
<dbReference type="RefSeq" id="WP_347703363.1">
    <property type="nucleotide sequence ID" value="NZ_JBDPZD010000001.1"/>
</dbReference>
<keyword evidence="2" id="KW-0238">DNA-binding</keyword>
<name>A0ABV0FZM5_9BURK</name>
<proteinExistence type="predicted"/>
<feature type="domain" description="HTH araC/xylS-type" evidence="4">
    <location>
        <begin position="221"/>
        <end position="319"/>
    </location>
</feature>
<dbReference type="Proteomes" id="UP001495147">
    <property type="component" value="Unassembled WGS sequence"/>
</dbReference>
<evidence type="ECO:0000256" key="1">
    <source>
        <dbReference type="ARBA" id="ARBA00023015"/>
    </source>
</evidence>
<dbReference type="InterPro" id="IPR011051">
    <property type="entry name" value="RmlC_Cupin_sf"/>
</dbReference>
<accession>A0ABV0FZM5</accession>
<protein>
    <submittedName>
        <fullName evidence="5">AraC family transcriptional regulator</fullName>
    </submittedName>
</protein>
<dbReference type="Pfam" id="PF12852">
    <property type="entry name" value="Cupin_6"/>
    <property type="match status" value="1"/>
</dbReference>
<sequence>MNPPAPDPFDDALADLRLSGTVLLSCCYPAPWAVDVPSEDALRRWLGAPAQARVMVFHCARSGSFELQRSTGEVVTAAPGEVVVVPAGEPHRLGRDASGSTPLARLRGVPLQDVLAGQGPAKVPLGTPGSTGLLCGAFIARATPLNPLLGSLPPLLHAQGAEVQQLSYVLARLAQCLDEGEGARFRATRLLELLCAELLHLQQQRPGGTGWLAGLSDTRLGPALRLLHAKPHAPLSVPRLAAAAALSPSRFAARFRELMGCSVMQYATEWRMNLACRLLADDGLSLGETAQRVGYENLPAFSRSFKARVGVAPGAWRAQQRGVVG</sequence>
<dbReference type="InterPro" id="IPR018060">
    <property type="entry name" value="HTH_AraC"/>
</dbReference>
<evidence type="ECO:0000259" key="4">
    <source>
        <dbReference type="PROSITE" id="PS01124"/>
    </source>
</evidence>
<dbReference type="SUPFAM" id="SSF51182">
    <property type="entry name" value="RmlC-like cupins"/>
    <property type="match status" value="1"/>
</dbReference>
<evidence type="ECO:0000313" key="5">
    <source>
        <dbReference type="EMBL" id="MEO3690536.1"/>
    </source>
</evidence>
<evidence type="ECO:0000313" key="6">
    <source>
        <dbReference type="Proteomes" id="UP001495147"/>
    </source>
</evidence>
<evidence type="ECO:0000256" key="3">
    <source>
        <dbReference type="ARBA" id="ARBA00023163"/>
    </source>
</evidence>
<keyword evidence="6" id="KW-1185">Reference proteome</keyword>
<dbReference type="InterPro" id="IPR050204">
    <property type="entry name" value="AraC_XylS_family_regulators"/>
</dbReference>
<keyword evidence="3" id="KW-0804">Transcription</keyword>
<keyword evidence="1" id="KW-0805">Transcription regulation</keyword>
<dbReference type="SMART" id="SM00342">
    <property type="entry name" value="HTH_ARAC"/>
    <property type="match status" value="1"/>
</dbReference>